<dbReference type="SUPFAM" id="SSF56784">
    <property type="entry name" value="HAD-like"/>
    <property type="match status" value="1"/>
</dbReference>
<keyword evidence="4 7" id="KW-1133">Transmembrane helix</keyword>
<dbReference type="EMBL" id="HBFM01016240">
    <property type="protein sequence ID" value="CAD8773913.1"/>
    <property type="molecule type" value="Transcribed_RNA"/>
</dbReference>
<dbReference type="InterPro" id="IPR001757">
    <property type="entry name" value="P_typ_ATPase"/>
</dbReference>
<evidence type="ECO:0000256" key="5">
    <source>
        <dbReference type="ARBA" id="ARBA00023136"/>
    </source>
</evidence>
<dbReference type="GO" id="GO:0046872">
    <property type="term" value="F:metal ion binding"/>
    <property type="evidence" value="ECO:0007669"/>
    <property type="project" value="UniProtKB-KW"/>
</dbReference>
<evidence type="ECO:0000256" key="7">
    <source>
        <dbReference type="SAM" id="Phobius"/>
    </source>
</evidence>
<dbReference type="InterPro" id="IPR023214">
    <property type="entry name" value="HAD_sf"/>
</dbReference>
<keyword evidence="5 7" id="KW-0472">Membrane</keyword>
<name>A0A7S0V0D8_9CHLO</name>
<dbReference type="PRINTS" id="PR00119">
    <property type="entry name" value="CATATPASE"/>
</dbReference>
<dbReference type="GO" id="GO:0016020">
    <property type="term" value="C:membrane"/>
    <property type="evidence" value="ECO:0007669"/>
    <property type="project" value="UniProtKB-SubCell"/>
</dbReference>
<dbReference type="AlphaFoldDB" id="A0A7S0V0D8"/>
<dbReference type="InterPro" id="IPR023299">
    <property type="entry name" value="ATPase_P-typ_cyto_dom_N"/>
</dbReference>
<protein>
    <submittedName>
        <fullName evidence="8">Uncharacterized protein</fullName>
    </submittedName>
</protein>
<evidence type="ECO:0000313" key="8">
    <source>
        <dbReference type="EMBL" id="CAD8773913.1"/>
    </source>
</evidence>
<evidence type="ECO:0000256" key="4">
    <source>
        <dbReference type="ARBA" id="ARBA00022989"/>
    </source>
</evidence>
<reference evidence="8" key="1">
    <citation type="submission" date="2021-01" db="EMBL/GenBank/DDBJ databases">
        <authorList>
            <person name="Corre E."/>
            <person name="Pelletier E."/>
            <person name="Niang G."/>
            <person name="Scheremetjew M."/>
            <person name="Finn R."/>
            <person name="Kale V."/>
            <person name="Holt S."/>
            <person name="Cochrane G."/>
            <person name="Meng A."/>
            <person name="Brown T."/>
            <person name="Cohen L."/>
        </authorList>
    </citation>
    <scope>NUCLEOTIDE SEQUENCE</scope>
    <source>
        <strain evidence="8">SAG 63-3</strain>
    </source>
</reference>
<feature type="region of interest" description="Disordered" evidence="6">
    <location>
        <begin position="1"/>
        <end position="23"/>
    </location>
</feature>
<dbReference type="GO" id="GO:0016887">
    <property type="term" value="F:ATP hydrolysis activity"/>
    <property type="evidence" value="ECO:0007669"/>
    <property type="project" value="InterPro"/>
</dbReference>
<dbReference type="PRINTS" id="PR00120">
    <property type="entry name" value="HATPASE"/>
</dbReference>
<feature type="compositionally biased region" description="Basic and acidic residues" evidence="6">
    <location>
        <begin position="1"/>
        <end position="14"/>
    </location>
</feature>
<sequence>MQEKKEGKQEEKSGSGEGVNIIKKSGIPSNVKNQNSILQQQFLPSQFADSFLSGSKSPTTFHNDRSVQQHCMTNTLASQAAVSEFVPPLLETPKVLPGLGVTCTALFSDTHAVVERLSKVVSYRTKRSSTGNDDDSNSRRSQERSHCDDYEASFMSCSLTPTSISTSTTNNKTNISMTTTHSNVPNSTPMIAEGFVPLRVSIGNQQLMAKEGVVISAAVEAVVCPQQRKGRTCVFVAVEGVLAAVIAIEDPLKPEAAAVVAALRKRRIRCVMLTGDNTETAMAVGAQLGLLTNEEQDEGFLNDDSNSNSSSSSSLIPSSSSSSSSSTMPAKKANEIMGGKNVFAEQLPKSKTERILELQAHGHTVSMIGDGINDSPALAAADVGMAIGSGTDVAIEAAGFLLMRSDLRDVVTALDLSRKTMNRIRINYGWAMGYNILMVPIAAGVLYPKYRLALPPWIAGLCMAFSSVSVLASSLLLYRYRSPKV</sequence>
<dbReference type="Pfam" id="PF00702">
    <property type="entry name" value="Hydrolase"/>
    <property type="match status" value="1"/>
</dbReference>
<evidence type="ECO:0000256" key="1">
    <source>
        <dbReference type="ARBA" id="ARBA00004370"/>
    </source>
</evidence>
<feature type="transmembrane region" description="Helical" evidence="7">
    <location>
        <begin position="454"/>
        <end position="478"/>
    </location>
</feature>
<feature type="compositionally biased region" description="Low complexity" evidence="6">
    <location>
        <begin position="305"/>
        <end position="326"/>
    </location>
</feature>
<feature type="transmembrane region" description="Helical" evidence="7">
    <location>
        <begin position="428"/>
        <end position="448"/>
    </location>
</feature>
<dbReference type="Gene3D" id="3.40.50.1000">
    <property type="entry name" value="HAD superfamily/HAD-like"/>
    <property type="match status" value="2"/>
</dbReference>
<feature type="region of interest" description="Disordered" evidence="6">
    <location>
        <begin position="123"/>
        <end position="146"/>
    </location>
</feature>
<dbReference type="Gene3D" id="3.40.1110.10">
    <property type="entry name" value="Calcium-transporting ATPase, cytoplasmic domain N"/>
    <property type="match status" value="1"/>
</dbReference>
<evidence type="ECO:0000256" key="2">
    <source>
        <dbReference type="ARBA" id="ARBA00022692"/>
    </source>
</evidence>
<keyword evidence="2 7" id="KW-0812">Transmembrane</keyword>
<organism evidence="8">
    <name type="scientific">Polytomella parva</name>
    <dbReference type="NCBI Taxonomy" id="51329"/>
    <lineage>
        <taxon>Eukaryota</taxon>
        <taxon>Viridiplantae</taxon>
        <taxon>Chlorophyta</taxon>
        <taxon>core chlorophytes</taxon>
        <taxon>Chlorophyceae</taxon>
        <taxon>CS clade</taxon>
        <taxon>Chlamydomonadales</taxon>
        <taxon>Chlamydomonadaceae</taxon>
        <taxon>Polytomella</taxon>
    </lineage>
</organism>
<feature type="compositionally biased region" description="Basic and acidic residues" evidence="6">
    <location>
        <begin position="136"/>
        <end position="146"/>
    </location>
</feature>
<dbReference type="PANTHER" id="PTHR46594:SF4">
    <property type="entry name" value="P-TYPE CATION-TRANSPORTING ATPASE"/>
    <property type="match status" value="1"/>
</dbReference>
<feature type="region of interest" description="Disordered" evidence="6">
    <location>
        <begin position="164"/>
        <end position="184"/>
    </location>
</feature>
<proteinExistence type="predicted"/>
<evidence type="ECO:0000256" key="3">
    <source>
        <dbReference type="ARBA" id="ARBA00022723"/>
    </source>
</evidence>
<dbReference type="GO" id="GO:0005524">
    <property type="term" value="F:ATP binding"/>
    <property type="evidence" value="ECO:0007669"/>
    <property type="project" value="InterPro"/>
</dbReference>
<keyword evidence="3" id="KW-0479">Metal-binding</keyword>
<evidence type="ECO:0000256" key="6">
    <source>
        <dbReference type="SAM" id="MobiDB-lite"/>
    </source>
</evidence>
<dbReference type="InterPro" id="IPR036412">
    <property type="entry name" value="HAD-like_sf"/>
</dbReference>
<gene>
    <name evidence="8" type="ORF">PPAR00522_LOCUS10319</name>
</gene>
<feature type="region of interest" description="Disordered" evidence="6">
    <location>
        <begin position="298"/>
        <end position="331"/>
    </location>
</feature>
<dbReference type="PANTHER" id="PTHR46594">
    <property type="entry name" value="P-TYPE CATION-TRANSPORTING ATPASE"/>
    <property type="match status" value="1"/>
</dbReference>
<dbReference type="NCBIfam" id="TIGR01494">
    <property type="entry name" value="ATPase_P-type"/>
    <property type="match status" value="1"/>
</dbReference>
<accession>A0A7S0V0D8</accession>
<feature type="compositionally biased region" description="Low complexity" evidence="6">
    <location>
        <begin position="164"/>
        <end position="180"/>
    </location>
</feature>
<comment type="subcellular location">
    <subcellularLocation>
        <location evidence="1">Membrane</location>
    </subcellularLocation>
</comment>